<dbReference type="RefSeq" id="WP_118046791.1">
    <property type="nucleotide sequence ID" value="NZ_QRLD01000004.1"/>
</dbReference>
<proteinExistence type="predicted"/>
<evidence type="ECO:0000259" key="1">
    <source>
        <dbReference type="Pfam" id="PF21779"/>
    </source>
</evidence>
<organism evidence="2 3">
    <name type="scientific">Mediterraneibacter gnavus</name>
    <name type="common">Ruminococcus gnavus</name>
    <dbReference type="NCBI Taxonomy" id="33038"/>
    <lineage>
        <taxon>Bacteria</taxon>
        <taxon>Bacillati</taxon>
        <taxon>Bacillota</taxon>
        <taxon>Clostridia</taxon>
        <taxon>Lachnospirales</taxon>
        <taxon>Lachnospiraceae</taxon>
        <taxon>Mediterraneibacter</taxon>
    </lineage>
</organism>
<accession>A0A412NHQ7</accession>
<name>A0A412NHQ7_MEDGN</name>
<evidence type="ECO:0000313" key="3">
    <source>
        <dbReference type="Proteomes" id="UP000283834"/>
    </source>
</evidence>
<dbReference type="Pfam" id="PF21779">
    <property type="entry name" value="DUF6874"/>
    <property type="match status" value="1"/>
</dbReference>
<sequence>MTVEEKKERNRKYGAICARAKAMGIMQGDAIGAIMDIDSADQRFNLRLDEFLEADDFNFAHDFIGIQENIVRGRFPATDFGYFVPRFAGRSE</sequence>
<gene>
    <name evidence="2" type="ORF">DWX36_07940</name>
</gene>
<protein>
    <recommendedName>
        <fullName evidence="1">DUF6874 domain-containing protein</fullName>
    </recommendedName>
</protein>
<dbReference type="AlphaFoldDB" id="A0A412NHQ7"/>
<dbReference type="InterPro" id="IPR049239">
    <property type="entry name" value="DUF6874"/>
</dbReference>
<evidence type="ECO:0000313" key="2">
    <source>
        <dbReference type="EMBL" id="RGT39165.1"/>
    </source>
</evidence>
<feature type="domain" description="DUF6874" evidence="1">
    <location>
        <begin position="10"/>
        <end position="88"/>
    </location>
</feature>
<dbReference type="EMBL" id="QRWQ01000006">
    <property type="protein sequence ID" value="RGT39165.1"/>
    <property type="molecule type" value="Genomic_DNA"/>
</dbReference>
<comment type="caution">
    <text evidence="2">The sequence shown here is derived from an EMBL/GenBank/DDBJ whole genome shotgun (WGS) entry which is preliminary data.</text>
</comment>
<dbReference type="Proteomes" id="UP000283834">
    <property type="component" value="Unassembled WGS sequence"/>
</dbReference>
<reference evidence="2 3" key="1">
    <citation type="submission" date="2018-08" db="EMBL/GenBank/DDBJ databases">
        <title>A genome reference for cultivated species of the human gut microbiota.</title>
        <authorList>
            <person name="Zou Y."/>
            <person name="Xue W."/>
            <person name="Luo G."/>
        </authorList>
    </citation>
    <scope>NUCLEOTIDE SEQUENCE [LARGE SCALE GENOMIC DNA]</scope>
    <source>
        <strain evidence="2 3">AF19-16AC</strain>
    </source>
</reference>